<protein>
    <submittedName>
        <fullName evidence="7">Ribose import permease protein RbsC</fullName>
    </submittedName>
</protein>
<dbReference type="GO" id="GO:0022857">
    <property type="term" value="F:transmembrane transporter activity"/>
    <property type="evidence" value="ECO:0007669"/>
    <property type="project" value="InterPro"/>
</dbReference>
<dbReference type="CDD" id="cd06579">
    <property type="entry name" value="TM_PBP1_transp_AraH_like"/>
    <property type="match status" value="1"/>
</dbReference>
<dbReference type="EMBL" id="VSSQ01043597">
    <property type="protein sequence ID" value="MPM97303.1"/>
    <property type="molecule type" value="Genomic_DNA"/>
</dbReference>
<evidence type="ECO:0000256" key="1">
    <source>
        <dbReference type="ARBA" id="ARBA00004651"/>
    </source>
</evidence>
<comment type="caution">
    <text evidence="7">The sequence shown here is derived from an EMBL/GenBank/DDBJ whole genome shotgun (WGS) entry which is preliminary data.</text>
</comment>
<accession>A0A645E914</accession>
<proteinExistence type="predicted"/>
<keyword evidence="5 6" id="KW-0472">Membrane</keyword>
<gene>
    <name evidence="7" type="primary">rbsC_65</name>
    <name evidence="7" type="ORF">SDC9_144476</name>
</gene>
<evidence type="ECO:0000256" key="2">
    <source>
        <dbReference type="ARBA" id="ARBA00022475"/>
    </source>
</evidence>
<feature type="transmembrane region" description="Helical" evidence="6">
    <location>
        <begin position="71"/>
        <end position="95"/>
    </location>
</feature>
<dbReference type="PANTHER" id="PTHR32196">
    <property type="entry name" value="ABC TRANSPORTER PERMEASE PROTEIN YPHD-RELATED-RELATED"/>
    <property type="match status" value="1"/>
</dbReference>
<evidence type="ECO:0000256" key="6">
    <source>
        <dbReference type="SAM" id="Phobius"/>
    </source>
</evidence>
<organism evidence="7">
    <name type="scientific">bioreactor metagenome</name>
    <dbReference type="NCBI Taxonomy" id="1076179"/>
    <lineage>
        <taxon>unclassified sequences</taxon>
        <taxon>metagenomes</taxon>
        <taxon>ecological metagenomes</taxon>
    </lineage>
</organism>
<dbReference type="Pfam" id="PF02653">
    <property type="entry name" value="BPD_transp_2"/>
    <property type="match status" value="1"/>
</dbReference>
<name>A0A645E914_9ZZZZ</name>
<dbReference type="AlphaFoldDB" id="A0A645E914"/>
<evidence type="ECO:0000256" key="5">
    <source>
        <dbReference type="ARBA" id="ARBA00023136"/>
    </source>
</evidence>
<feature type="transmembrane region" description="Helical" evidence="6">
    <location>
        <begin position="22"/>
        <end position="42"/>
    </location>
</feature>
<reference evidence="7" key="1">
    <citation type="submission" date="2019-08" db="EMBL/GenBank/DDBJ databases">
        <authorList>
            <person name="Kucharzyk K."/>
            <person name="Murdoch R.W."/>
            <person name="Higgins S."/>
            <person name="Loffler F."/>
        </authorList>
    </citation>
    <scope>NUCLEOTIDE SEQUENCE</scope>
</reference>
<dbReference type="GO" id="GO:0005886">
    <property type="term" value="C:plasma membrane"/>
    <property type="evidence" value="ECO:0007669"/>
    <property type="project" value="UniProtKB-SubCell"/>
</dbReference>
<feature type="transmembrane region" description="Helical" evidence="6">
    <location>
        <begin position="107"/>
        <end position="140"/>
    </location>
</feature>
<evidence type="ECO:0000256" key="4">
    <source>
        <dbReference type="ARBA" id="ARBA00022989"/>
    </source>
</evidence>
<keyword evidence="3 6" id="KW-0812">Transmembrane</keyword>
<keyword evidence="2" id="KW-1003">Cell membrane</keyword>
<comment type="subcellular location">
    <subcellularLocation>
        <location evidence="1">Cell membrane</location>
        <topology evidence="1">Multi-pass membrane protein</topology>
    </subcellularLocation>
</comment>
<dbReference type="PANTHER" id="PTHR32196:SF72">
    <property type="entry name" value="RIBOSE IMPORT PERMEASE PROTEIN RBSC"/>
    <property type="match status" value="1"/>
</dbReference>
<evidence type="ECO:0000256" key="3">
    <source>
        <dbReference type="ARBA" id="ARBA00022692"/>
    </source>
</evidence>
<keyword evidence="4 6" id="KW-1133">Transmembrane helix</keyword>
<sequence length="181" mass="19451">MRYPTFGTADGWFKNFFYKTTTGFPVGVIWLAVFFLLAFVLLNKTRFGRYTYAIGSNTEAARLSGIKTKPWLAAVYTFCGFCCGAAGVFYAAVYTSIIPSTGNGQELLGIAGVVIGGTSMSGGTGTLVGTIIGVFVMSVLKQGLMSMGLQSHWQTFFTGLVVIGAGLLDQYRVKQGNKIIR</sequence>
<evidence type="ECO:0000313" key="7">
    <source>
        <dbReference type="EMBL" id="MPM97303.1"/>
    </source>
</evidence>
<dbReference type="InterPro" id="IPR001851">
    <property type="entry name" value="ABC_transp_permease"/>
</dbReference>